<dbReference type="InParanoid" id="A0A0V0QS38"/>
<dbReference type="Proteomes" id="UP000054937">
    <property type="component" value="Unassembled WGS sequence"/>
</dbReference>
<reference evidence="2 3" key="1">
    <citation type="journal article" date="2015" name="Sci. Rep.">
        <title>Genome of the facultative scuticociliatosis pathogen Pseudocohnilembus persalinus provides insight into its virulence through horizontal gene transfer.</title>
        <authorList>
            <person name="Xiong J."/>
            <person name="Wang G."/>
            <person name="Cheng J."/>
            <person name="Tian M."/>
            <person name="Pan X."/>
            <person name="Warren A."/>
            <person name="Jiang C."/>
            <person name="Yuan D."/>
            <person name="Miao W."/>
        </authorList>
    </citation>
    <scope>NUCLEOTIDE SEQUENCE [LARGE SCALE GENOMIC DNA]</scope>
    <source>
        <strain evidence="2">36N120E</strain>
    </source>
</reference>
<organism evidence="2 3">
    <name type="scientific">Pseudocohnilembus persalinus</name>
    <name type="common">Ciliate</name>
    <dbReference type="NCBI Taxonomy" id="266149"/>
    <lineage>
        <taxon>Eukaryota</taxon>
        <taxon>Sar</taxon>
        <taxon>Alveolata</taxon>
        <taxon>Ciliophora</taxon>
        <taxon>Intramacronucleata</taxon>
        <taxon>Oligohymenophorea</taxon>
        <taxon>Scuticociliatia</taxon>
        <taxon>Philasterida</taxon>
        <taxon>Pseudocohnilembidae</taxon>
        <taxon>Pseudocohnilembus</taxon>
    </lineage>
</organism>
<sequence length="777" mass="91246">MSEKEVEFDKEQQNMEKNQKKFDEDLNERLQENQQQKQLNDNKQENEQNNVEENNNQCYNNDSNQVLETFNANNINNNLNLQLQQDSDDIQQNRSNSEYLLSQKNAILGVLGQNSNSSNLQNNFQERQNRISNRLEQKFQSLFEKIENKSPQKKDINNKKEFKSFQSPIRKQDKQEQKSSNYKQFSNNNKNALNLNDLAQNYNQQSNKILKEKILKQNDIINEAKQNTTLQFQFSPNKKNFRVENQDTINSQYSNKKEENSDKKQEDLAKKSNLQILLLKSKNQQLCQQSQQFNEDSYRSPLKFTSTKKLGDFSSPKVDLQKQINNEENYAYLKQQQQQNNGHQSNISKLSQQKSLSNYQQKSPSFLEKSKIYSAQRLFTGNSSGNKQMSENNDFLSQSRNLNLIQLNSKLSSEKKNQEYIFQSDLEKKNLFDEVQEHIFERKNNFAQKKLDLNIKIDSINNKDIQRDNIFFPNYANNQSRNNSQKNQVKSQIHLKKSSQYIKNNQNTKDLSSFSKNYTPNSNRGIILERKKSSISQNKGLNINNYHQINNNNSFLSPQRICESEKNNEQIFRNRNKSTSYEITVVSSTGQVIQNDNYQVKEKDGKISLKEFMIKKAENFQKRSFGNVLNENQNNQFANNLKDLIAEIWQKSDRNQKINNNNIKESNQVQTNVNFVKNQNSPIKLINKKSSQNMKNQESYGFNNQWDNVVKNFGHTNGDRQISPKRISFVDGFKVKTKNLEKYERDFNNYRNISYNNSFSSANNLSPSRLYTNTSKF</sequence>
<feature type="compositionally biased region" description="Polar residues" evidence="1">
    <location>
        <begin position="342"/>
        <end position="360"/>
    </location>
</feature>
<feature type="region of interest" description="Disordered" evidence="1">
    <location>
        <begin position="1"/>
        <end position="61"/>
    </location>
</feature>
<accession>A0A0V0QS38</accession>
<feature type="compositionally biased region" description="Basic and acidic residues" evidence="1">
    <location>
        <begin position="1"/>
        <end position="31"/>
    </location>
</feature>
<dbReference type="AlphaFoldDB" id="A0A0V0QS38"/>
<keyword evidence="3" id="KW-1185">Reference proteome</keyword>
<evidence type="ECO:0000313" key="2">
    <source>
        <dbReference type="EMBL" id="KRX05009.1"/>
    </source>
</evidence>
<gene>
    <name evidence="2" type="ORF">PPERSA_06643</name>
</gene>
<feature type="compositionally biased region" description="Basic and acidic residues" evidence="1">
    <location>
        <begin position="255"/>
        <end position="267"/>
    </location>
</feature>
<feature type="region of interest" description="Disordered" evidence="1">
    <location>
        <begin position="148"/>
        <end position="192"/>
    </location>
</feature>
<name>A0A0V0QS38_PSEPJ</name>
<feature type="compositionally biased region" description="Low complexity" evidence="1">
    <location>
        <begin position="47"/>
        <end position="61"/>
    </location>
</feature>
<proteinExistence type="predicted"/>
<protein>
    <submittedName>
        <fullName evidence="2">Uncharacterized protein</fullName>
    </submittedName>
</protein>
<feature type="region of interest" description="Disordered" evidence="1">
    <location>
        <begin position="335"/>
        <end position="360"/>
    </location>
</feature>
<evidence type="ECO:0000313" key="3">
    <source>
        <dbReference type="Proteomes" id="UP000054937"/>
    </source>
</evidence>
<comment type="caution">
    <text evidence="2">The sequence shown here is derived from an EMBL/GenBank/DDBJ whole genome shotgun (WGS) entry which is preliminary data.</text>
</comment>
<feature type="region of interest" description="Disordered" evidence="1">
    <location>
        <begin position="245"/>
        <end position="267"/>
    </location>
</feature>
<dbReference type="EMBL" id="LDAU01000110">
    <property type="protein sequence ID" value="KRX05009.1"/>
    <property type="molecule type" value="Genomic_DNA"/>
</dbReference>
<evidence type="ECO:0000256" key="1">
    <source>
        <dbReference type="SAM" id="MobiDB-lite"/>
    </source>
</evidence>
<feature type="compositionally biased region" description="Basic and acidic residues" evidence="1">
    <location>
        <begin position="148"/>
        <end position="163"/>
    </location>
</feature>